<comment type="similarity">
    <text evidence="2 7">Belongs to the major facilitator superfamily. Sugar transporter (TC 2.A.1.1) family.</text>
</comment>
<evidence type="ECO:0000256" key="9">
    <source>
        <dbReference type="SAM" id="Phobius"/>
    </source>
</evidence>
<dbReference type="PANTHER" id="PTHR48022">
    <property type="entry name" value="PLASTIDIC GLUCOSE TRANSPORTER 4"/>
    <property type="match status" value="1"/>
</dbReference>
<dbReference type="PROSITE" id="PS50850">
    <property type="entry name" value="MFS"/>
    <property type="match status" value="1"/>
</dbReference>
<evidence type="ECO:0000256" key="6">
    <source>
        <dbReference type="ARBA" id="ARBA00023136"/>
    </source>
</evidence>
<dbReference type="SUPFAM" id="SSF103473">
    <property type="entry name" value="MFS general substrate transporter"/>
    <property type="match status" value="1"/>
</dbReference>
<keyword evidence="5 9" id="KW-1133">Transmembrane helix</keyword>
<dbReference type="GO" id="GO:0016020">
    <property type="term" value="C:membrane"/>
    <property type="evidence" value="ECO:0007669"/>
    <property type="project" value="UniProtKB-SubCell"/>
</dbReference>
<feature type="transmembrane region" description="Helical" evidence="9">
    <location>
        <begin position="178"/>
        <end position="200"/>
    </location>
</feature>
<dbReference type="Proteomes" id="UP000326950">
    <property type="component" value="Unassembled WGS sequence"/>
</dbReference>
<comment type="subcellular location">
    <subcellularLocation>
        <location evidence="1">Membrane</location>
        <topology evidence="1">Multi-pass membrane protein</topology>
    </subcellularLocation>
</comment>
<dbReference type="Gene3D" id="1.20.1250.20">
    <property type="entry name" value="MFS general substrate transporter like domains"/>
    <property type="match status" value="1"/>
</dbReference>
<feature type="compositionally biased region" description="Basic and acidic residues" evidence="8">
    <location>
        <begin position="499"/>
        <end position="508"/>
    </location>
</feature>
<keyword evidence="12" id="KW-1185">Reference proteome</keyword>
<dbReference type="PROSITE" id="PS00217">
    <property type="entry name" value="SUGAR_TRANSPORT_2"/>
    <property type="match status" value="1"/>
</dbReference>
<dbReference type="PANTHER" id="PTHR48022:SF72">
    <property type="entry name" value="MAJOR FACILITATOR SUPERFAMILY (MFS) PROFILE DOMAIN-CONTAINING PROTEIN-RELATED"/>
    <property type="match status" value="1"/>
</dbReference>
<evidence type="ECO:0000256" key="4">
    <source>
        <dbReference type="ARBA" id="ARBA00022692"/>
    </source>
</evidence>
<dbReference type="InterPro" id="IPR020846">
    <property type="entry name" value="MFS_dom"/>
</dbReference>
<evidence type="ECO:0000313" key="12">
    <source>
        <dbReference type="Proteomes" id="UP000326950"/>
    </source>
</evidence>
<proteinExistence type="inferred from homology"/>
<evidence type="ECO:0000256" key="8">
    <source>
        <dbReference type="SAM" id="MobiDB-lite"/>
    </source>
</evidence>
<keyword evidence="6 9" id="KW-0472">Membrane</keyword>
<feature type="transmembrane region" description="Helical" evidence="9">
    <location>
        <begin position="410"/>
        <end position="428"/>
    </location>
</feature>
<dbReference type="FunFam" id="1.20.1250.20:FF:000090">
    <property type="entry name" value="MFS sugar transporter, putative"/>
    <property type="match status" value="1"/>
</dbReference>
<feature type="transmembrane region" description="Helical" evidence="9">
    <location>
        <begin position="62"/>
        <end position="80"/>
    </location>
</feature>
<feature type="transmembrane region" description="Helical" evidence="9">
    <location>
        <begin position="20"/>
        <end position="42"/>
    </location>
</feature>
<keyword evidence="4 9" id="KW-0812">Transmembrane</keyword>
<keyword evidence="3 7" id="KW-0813">Transport</keyword>
<feature type="transmembrane region" description="Helical" evidence="9">
    <location>
        <begin position="309"/>
        <end position="329"/>
    </location>
</feature>
<dbReference type="GO" id="GO:0005351">
    <property type="term" value="F:carbohydrate:proton symporter activity"/>
    <property type="evidence" value="ECO:0007669"/>
    <property type="project" value="TreeGrafter"/>
</dbReference>
<evidence type="ECO:0000313" key="11">
    <source>
        <dbReference type="EMBL" id="KAE8162859.1"/>
    </source>
</evidence>
<dbReference type="Pfam" id="PF00083">
    <property type="entry name" value="Sugar_tr"/>
    <property type="match status" value="1"/>
</dbReference>
<evidence type="ECO:0000256" key="7">
    <source>
        <dbReference type="RuleBase" id="RU003346"/>
    </source>
</evidence>
<organism evidence="11 12">
    <name type="scientific">Aspergillus tamarii</name>
    <dbReference type="NCBI Taxonomy" id="41984"/>
    <lineage>
        <taxon>Eukaryota</taxon>
        <taxon>Fungi</taxon>
        <taxon>Dikarya</taxon>
        <taxon>Ascomycota</taxon>
        <taxon>Pezizomycotina</taxon>
        <taxon>Eurotiomycetes</taxon>
        <taxon>Eurotiomycetidae</taxon>
        <taxon>Eurotiales</taxon>
        <taxon>Aspergillaceae</taxon>
        <taxon>Aspergillus</taxon>
        <taxon>Aspergillus subgen. Circumdati</taxon>
    </lineage>
</organism>
<evidence type="ECO:0000256" key="5">
    <source>
        <dbReference type="ARBA" id="ARBA00022989"/>
    </source>
</evidence>
<feature type="transmembrane region" description="Helical" evidence="9">
    <location>
        <begin position="338"/>
        <end position="356"/>
    </location>
</feature>
<feature type="domain" description="Major facilitator superfamily (MFS) profile" evidence="10">
    <location>
        <begin position="21"/>
        <end position="463"/>
    </location>
</feature>
<feature type="transmembrane region" description="Helical" evidence="9">
    <location>
        <begin position="116"/>
        <end position="136"/>
    </location>
</feature>
<accession>A0A5N6UW20</accession>
<feature type="transmembrane region" description="Helical" evidence="9">
    <location>
        <begin position="148"/>
        <end position="166"/>
    </location>
</feature>
<feature type="transmembrane region" description="Helical" evidence="9">
    <location>
        <begin position="270"/>
        <end position="289"/>
    </location>
</feature>
<sequence>MFNIIPQLPMFGRGRTLQAAITLTCAMAFTLFGYDQGVFGGIVNNQDWVSTFQHPNSALEGIIVSVYNLGAFSGCILTVFTGEKMGRRMSMWFAMAWIIVGAVLQATAYSVPHLIIARYVTGIGTGVETSTVPVYQSELCDANKRGKLISSEVFFIGLGIVIAYFFDYGMLRLDGGVAWRVPLACQIVFALAVVFLVLGVPESPRWLYYHDQHEQARKVLSDVSNTDPGDPRVIAEERDILQAIELERDQGEYTWARLFQKDEVQTRRRVLLAWGMQFMNQVCGINLIVYFMPSVLQGNVGLSQNMSQLLAGAVNCMFLVGAAIPSFLLDRMGRRRPMLYGSAGLGICMLLVAVLLRFQSPGYSPSLAHATASASIAFFFAYMIIYSATGAVVPWAYVPEILPLHARAKGTAIGVSSNWIWNFVIVMITPTLIDRLKWKAYLIFMCTNFSFIPLVYFFYPETTKLTLEEVDYLFIEGGRSASVALGSKDVTSPPGSWENGHHGLEEHDKEISVDHLETQKPGDV</sequence>
<dbReference type="InterPro" id="IPR036259">
    <property type="entry name" value="MFS_trans_sf"/>
</dbReference>
<evidence type="ECO:0000256" key="2">
    <source>
        <dbReference type="ARBA" id="ARBA00010992"/>
    </source>
</evidence>
<name>A0A5N6UW20_ASPTM</name>
<dbReference type="InterPro" id="IPR005828">
    <property type="entry name" value="MFS_sugar_transport-like"/>
</dbReference>
<dbReference type="InterPro" id="IPR050360">
    <property type="entry name" value="MFS_Sugar_Transporters"/>
</dbReference>
<feature type="transmembrane region" description="Helical" evidence="9">
    <location>
        <begin position="440"/>
        <end position="459"/>
    </location>
</feature>
<dbReference type="PRINTS" id="PR00171">
    <property type="entry name" value="SUGRTRNSPORT"/>
</dbReference>
<evidence type="ECO:0000256" key="3">
    <source>
        <dbReference type="ARBA" id="ARBA00022448"/>
    </source>
</evidence>
<dbReference type="NCBIfam" id="TIGR00879">
    <property type="entry name" value="SP"/>
    <property type="match status" value="1"/>
</dbReference>
<dbReference type="AlphaFoldDB" id="A0A5N6UW20"/>
<dbReference type="OrthoDB" id="6612291at2759"/>
<evidence type="ECO:0000259" key="10">
    <source>
        <dbReference type="PROSITE" id="PS50850"/>
    </source>
</evidence>
<reference evidence="11 12" key="1">
    <citation type="submission" date="2019-04" db="EMBL/GenBank/DDBJ databases">
        <title>Friends and foes A comparative genomics study of 23 Aspergillus species from section Flavi.</title>
        <authorList>
            <consortium name="DOE Joint Genome Institute"/>
            <person name="Kjaerbolling I."/>
            <person name="Vesth T."/>
            <person name="Frisvad J.C."/>
            <person name="Nybo J.L."/>
            <person name="Theobald S."/>
            <person name="Kildgaard S."/>
            <person name="Isbrandt T."/>
            <person name="Kuo A."/>
            <person name="Sato A."/>
            <person name="Lyhne E.K."/>
            <person name="Kogle M.E."/>
            <person name="Wiebenga A."/>
            <person name="Kun R.S."/>
            <person name="Lubbers R.J."/>
            <person name="Makela M.R."/>
            <person name="Barry K."/>
            <person name="Chovatia M."/>
            <person name="Clum A."/>
            <person name="Daum C."/>
            <person name="Haridas S."/>
            <person name="He G."/>
            <person name="LaButti K."/>
            <person name="Lipzen A."/>
            <person name="Mondo S."/>
            <person name="Riley R."/>
            <person name="Salamov A."/>
            <person name="Simmons B.A."/>
            <person name="Magnuson J.K."/>
            <person name="Henrissat B."/>
            <person name="Mortensen U.H."/>
            <person name="Larsen T.O."/>
            <person name="Devries R.P."/>
            <person name="Grigoriev I.V."/>
            <person name="Machida M."/>
            <person name="Baker S.E."/>
            <person name="Andersen M.R."/>
        </authorList>
    </citation>
    <scope>NUCLEOTIDE SEQUENCE [LARGE SCALE GENOMIC DNA]</scope>
    <source>
        <strain evidence="11 12">CBS 117626</strain>
    </source>
</reference>
<dbReference type="EMBL" id="ML738623">
    <property type="protein sequence ID" value="KAE8162859.1"/>
    <property type="molecule type" value="Genomic_DNA"/>
</dbReference>
<feature type="transmembrane region" description="Helical" evidence="9">
    <location>
        <begin position="376"/>
        <end position="398"/>
    </location>
</feature>
<dbReference type="InterPro" id="IPR003663">
    <property type="entry name" value="Sugar/inositol_transpt"/>
</dbReference>
<gene>
    <name evidence="11" type="ORF">BDV40DRAFT_311983</name>
</gene>
<protein>
    <submittedName>
        <fullName evidence="11">General substrate transporter</fullName>
    </submittedName>
</protein>
<feature type="region of interest" description="Disordered" evidence="8">
    <location>
        <begin position="485"/>
        <end position="508"/>
    </location>
</feature>
<evidence type="ECO:0000256" key="1">
    <source>
        <dbReference type="ARBA" id="ARBA00004141"/>
    </source>
</evidence>
<dbReference type="InterPro" id="IPR005829">
    <property type="entry name" value="Sugar_transporter_CS"/>
</dbReference>
<feature type="transmembrane region" description="Helical" evidence="9">
    <location>
        <begin position="92"/>
        <end position="110"/>
    </location>
</feature>